<dbReference type="Proteomes" id="UP000242642">
    <property type="component" value="Unassembled WGS sequence"/>
</dbReference>
<evidence type="ECO:0000256" key="1">
    <source>
        <dbReference type="SAM" id="MobiDB-lite"/>
    </source>
</evidence>
<keyword evidence="3" id="KW-1185">Reference proteome</keyword>
<name>A0A1I0BJX0_9GAMM</name>
<accession>A0A1I0BJX0</accession>
<evidence type="ECO:0000313" key="2">
    <source>
        <dbReference type="EMBL" id="SET07300.1"/>
    </source>
</evidence>
<dbReference type="AlphaFoldDB" id="A0A1I0BJX0"/>
<dbReference type="RefSeq" id="WP_093318772.1">
    <property type="nucleotide sequence ID" value="NZ_FOHV01000008.1"/>
</dbReference>
<evidence type="ECO:0000313" key="3">
    <source>
        <dbReference type="Proteomes" id="UP000242642"/>
    </source>
</evidence>
<proteinExistence type="predicted"/>
<dbReference type="Pfam" id="PF04311">
    <property type="entry name" value="DUF459"/>
    <property type="match status" value="1"/>
</dbReference>
<gene>
    <name evidence="2" type="ORF">SAMN02583745_01292</name>
</gene>
<dbReference type="SUPFAM" id="SSF52266">
    <property type="entry name" value="SGNH hydrolase"/>
    <property type="match status" value="1"/>
</dbReference>
<feature type="region of interest" description="Disordered" evidence="1">
    <location>
        <begin position="31"/>
        <end position="70"/>
    </location>
</feature>
<sequence length="574" mass="64706">MQHSNSTKITDEIATMLSENQQLLDELDALMKENSTEAQVSHKSTSDEKTSLSSIPEPLISSEEQRSPSIDFTQLQNIVEIDSDDKSSENEFNEAPKASDEVTLGNNTYHFELKKVNNQHANQDSNKFLKESDSSLILIDNDTALNVEGVENSILHTPSHSPDLEFVNKNNHFEPISQEENKFSDETWLTITTILIGIWVFFWLNQNSINTYFQQKYHHSSPLEIFDSLMVWDIGEIINDKPIEVISSIFISKGDENSGLASDIENFEKDHDVIESQSKQISLAVLPLIYSTNDETEKLSKSVSYNLEEQPLESKRTSNGSVQDDLLTSEVEFKLRSIEQLSPGDANNPPRYGYLLKEGEKVFFAGDSLMQGVAPHVINKLKKEFNTSSINLSKQSTGLTYPKAYDWPKTIEKTLRENDDIGLLVMMLGANDPWDMQVKKGEPYLRFGTDIWNQEYQSRIDAIYRLAAAKGIGVIWISAPSMKKGNLNKGVLHLDTLYKQVTEHYGGIFLDSNIMFGYESDIYNAYATWNEKNSKIRADDGVHFTPTGQKIIAEYVLSVIGVLKLAPADETTAP</sequence>
<dbReference type="InterPro" id="IPR007407">
    <property type="entry name" value="DUF459"/>
</dbReference>
<dbReference type="InterPro" id="IPR036514">
    <property type="entry name" value="SGNH_hydro_sf"/>
</dbReference>
<dbReference type="STRING" id="1123402.SAMN02583745_01292"/>
<dbReference type="OrthoDB" id="445620at2"/>
<feature type="compositionally biased region" description="Low complexity" evidence="1">
    <location>
        <begin position="51"/>
        <end position="62"/>
    </location>
</feature>
<dbReference type="Gene3D" id="3.40.50.1110">
    <property type="entry name" value="SGNH hydrolase"/>
    <property type="match status" value="1"/>
</dbReference>
<protein>
    <submittedName>
        <fullName evidence="2">Uncharacterized protein</fullName>
    </submittedName>
</protein>
<dbReference type="GO" id="GO:0016788">
    <property type="term" value="F:hydrolase activity, acting on ester bonds"/>
    <property type="evidence" value="ECO:0007669"/>
    <property type="project" value="UniProtKB-ARBA"/>
</dbReference>
<dbReference type="EMBL" id="FOHV01000008">
    <property type="protein sequence ID" value="SET07300.1"/>
    <property type="molecule type" value="Genomic_DNA"/>
</dbReference>
<organism evidence="2 3">
    <name type="scientific">Thorsellia anophelis DSM 18579</name>
    <dbReference type="NCBI Taxonomy" id="1123402"/>
    <lineage>
        <taxon>Bacteria</taxon>
        <taxon>Pseudomonadati</taxon>
        <taxon>Pseudomonadota</taxon>
        <taxon>Gammaproteobacteria</taxon>
        <taxon>Enterobacterales</taxon>
        <taxon>Thorselliaceae</taxon>
        <taxon>Thorsellia</taxon>
    </lineage>
</organism>
<reference evidence="3" key="1">
    <citation type="submission" date="2016-10" db="EMBL/GenBank/DDBJ databases">
        <authorList>
            <person name="Varghese N."/>
            <person name="Submissions S."/>
        </authorList>
    </citation>
    <scope>NUCLEOTIDE SEQUENCE [LARGE SCALE GENOMIC DNA]</scope>
    <source>
        <strain evidence="3">DSM 18579</strain>
    </source>
</reference>